<evidence type="ECO:0000313" key="3">
    <source>
        <dbReference type="Proteomes" id="UP000274920"/>
    </source>
</evidence>
<dbReference type="GO" id="GO:0005886">
    <property type="term" value="C:plasma membrane"/>
    <property type="evidence" value="ECO:0007669"/>
    <property type="project" value="TreeGrafter"/>
</dbReference>
<feature type="transmembrane region" description="Helical" evidence="1">
    <location>
        <begin position="191"/>
        <end position="208"/>
    </location>
</feature>
<evidence type="ECO:0008006" key="4">
    <source>
        <dbReference type="Google" id="ProtNLM"/>
    </source>
</evidence>
<dbReference type="Proteomes" id="UP000274920">
    <property type="component" value="Unassembled WGS sequence"/>
</dbReference>
<dbReference type="EMBL" id="RHJS01000002">
    <property type="protein sequence ID" value="RRK35203.1"/>
    <property type="molecule type" value="Genomic_DNA"/>
</dbReference>
<reference evidence="2" key="1">
    <citation type="submission" date="2018-10" db="EMBL/GenBank/DDBJ databases">
        <title>Schaedlerella arabinophila gen. nov. sp. nov., isolated from the mouse intestinal tract and comparative analysis with the genome of the closely related altered Schaedler flora strain ASF502.</title>
        <authorList>
            <person name="Miyake S."/>
            <person name="Soh M."/>
            <person name="Seedorf H."/>
        </authorList>
    </citation>
    <scope>NUCLEOTIDE SEQUENCE [LARGE SCALE GENOMIC DNA]</scope>
    <source>
        <strain evidence="2">DSM 106076</strain>
    </source>
</reference>
<feature type="transmembrane region" description="Helical" evidence="1">
    <location>
        <begin position="293"/>
        <end position="313"/>
    </location>
</feature>
<dbReference type="PANTHER" id="PTHR11328">
    <property type="entry name" value="MAJOR FACILITATOR SUPERFAMILY DOMAIN-CONTAINING PROTEIN"/>
    <property type="match status" value="1"/>
</dbReference>
<dbReference type="InterPro" id="IPR036259">
    <property type="entry name" value="MFS_trans_sf"/>
</dbReference>
<keyword evidence="3" id="KW-1185">Reference proteome</keyword>
<keyword evidence="1" id="KW-1133">Transmembrane helix</keyword>
<dbReference type="Pfam" id="PF13347">
    <property type="entry name" value="MFS_2"/>
    <property type="match status" value="1"/>
</dbReference>
<protein>
    <recommendedName>
        <fullName evidence="4">Sugar (Glycoside-Pentoside-Hexuronide) transporter</fullName>
    </recommendedName>
</protein>
<dbReference type="SUPFAM" id="SSF103473">
    <property type="entry name" value="MFS general substrate transporter"/>
    <property type="match status" value="1"/>
</dbReference>
<feature type="transmembrane region" description="Helical" evidence="1">
    <location>
        <begin position="319"/>
        <end position="339"/>
    </location>
</feature>
<accession>A0A3R8L2M5</accession>
<dbReference type="GO" id="GO:0008643">
    <property type="term" value="P:carbohydrate transport"/>
    <property type="evidence" value="ECO:0007669"/>
    <property type="project" value="InterPro"/>
</dbReference>
<sequence>MSNEATKTPAKQGKLSKPFIWFHATSVNGGAMAIAATIASYFSLYVQETIGITAAQLSVILLICTLWDAINDPIMGVICDTVKPRWGRYRTWFTFTPIFLLVDMFLLFSNPGFIQGSPMKKCIYVCITYMFYGMIVTAYTMPQMAILPAMTLDDEERNDVVAKGAGVCALMFTIASTFSTQLVEIFGSYRNLMCFYAVFAIISFWGLYKTSEERYVMPKEKGEGGLKQLVYVFRHKEIWPVMVVWCLAAVSYGFMFTSSVYYAQYILAGQRVDFATMDEAAIGATIGGTISTYMGFISMGALISMVVLMPIFLKKFKTGYKAMIISQILTIACYVILYFTGRMNFMYCCILSFVATAVGSMVNALVNVLVNDTIDFIMLKEGKQLNGIISSVKGFAQKCGNTVTSSGMLAILAICGFDAQLGPFGQSQTAVAGTNMVRFLVPALVSAAILVIMIFYPLKKYFPEIAEMKKKMAAEHETNGAE</sequence>
<keyword evidence="1" id="KW-0472">Membrane</keyword>
<feature type="transmembrane region" description="Helical" evidence="1">
    <location>
        <begin position="49"/>
        <end position="70"/>
    </location>
</feature>
<evidence type="ECO:0000313" key="2">
    <source>
        <dbReference type="EMBL" id="RRK35203.1"/>
    </source>
</evidence>
<dbReference type="AlphaFoldDB" id="A0A3R8L2M5"/>
<dbReference type="Gene3D" id="1.20.1250.20">
    <property type="entry name" value="MFS general substrate transporter like domains"/>
    <property type="match status" value="1"/>
</dbReference>
<feature type="transmembrane region" description="Helical" evidence="1">
    <location>
        <begin position="439"/>
        <end position="458"/>
    </location>
</feature>
<feature type="transmembrane region" description="Helical" evidence="1">
    <location>
        <begin position="160"/>
        <end position="179"/>
    </location>
</feature>
<dbReference type="GO" id="GO:0015293">
    <property type="term" value="F:symporter activity"/>
    <property type="evidence" value="ECO:0007669"/>
    <property type="project" value="InterPro"/>
</dbReference>
<proteinExistence type="predicted"/>
<dbReference type="RefSeq" id="WP_125126729.1">
    <property type="nucleotide sequence ID" value="NZ_RHJS01000002.1"/>
</dbReference>
<dbReference type="PANTHER" id="PTHR11328:SF24">
    <property type="entry name" value="MAJOR FACILITATOR SUPERFAMILY (MFS) PROFILE DOMAIN-CONTAINING PROTEIN"/>
    <property type="match status" value="1"/>
</dbReference>
<gene>
    <name evidence="2" type="ORF">EBB54_05970</name>
</gene>
<keyword evidence="1" id="KW-0812">Transmembrane</keyword>
<comment type="caution">
    <text evidence="2">The sequence shown here is derived from an EMBL/GenBank/DDBJ whole genome shotgun (WGS) entry which is preliminary data.</text>
</comment>
<dbReference type="InterPro" id="IPR039672">
    <property type="entry name" value="MFS_2"/>
</dbReference>
<feature type="transmembrane region" description="Helical" evidence="1">
    <location>
        <begin position="346"/>
        <end position="370"/>
    </location>
</feature>
<evidence type="ECO:0000256" key="1">
    <source>
        <dbReference type="SAM" id="Phobius"/>
    </source>
</evidence>
<feature type="transmembrane region" description="Helical" evidence="1">
    <location>
        <begin position="238"/>
        <end position="263"/>
    </location>
</feature>
<feature type="transmembrane region" description="Helical" evidence="1">
    <location>
        <begin position="20"/>
        <end position="42"/>
    </location>
</feature>
<organism evidence="2 3">
    <name type="scientific">Schaedlerella arabinosiphila</name>
    <dbReference type="NCBI Taxonomy" id="2044587"/>
    <lineage>
        <taxon>Bacteria</taxon>
        <taxon>Bacillati</taxon>
        <taxon>Bacillota</taxon>
        <taxon>Clostridia</taxon>
        <taxon>Lachnospirales</taxon>
        <taxon>Lachnospiraceae</taxon>
        <taxon>Schaedlerella</taxon>
    </lineage>
</organism>
<feature type="transmembrane region" description="Helical" evidence="1">
    <location>
        <begin position="90"/>
        <end position="110"/>
    </location>
</feature>
<name>A0A3R8L2M5_9FIRM</name>
<feature type="transmembrane region" description="Helical" evidence="1">
    <location>
        <begin position="122"/>
        <end position="140"/>
    </location>
</feature>